<dbReference type="InterPro" id="IPR003148">
    <property type="entry name" value="RCK_N"/>
</dbReference>
<sequence>MWNPNIVFTWPARLFPLDVASGQTRIYAQTLLPETETHFRILKNTRILAVEEFRMGLLAQSCATEGFSTLMHLLTTTLTDKTVQRLLTALTPQVSSHELSWMTTYLQGATQEIYETRFPQAFVGLPYRSVVRLLYQKFRVVLFAVGISRRRPRHLHQGESEFHEVYLNPVNHTIRPNDLAFLVASSSEQVDRITDYPSLMGSSLSLVSFHNPSYSGLHSESQRQPLEDGLDMMEEKYESEEFPIPRRTSQDLPPSAPIESNPSPLAHEVRPSSVLKAKFRPPVPTNIPISPLLASQFVGKVEAPVVTPQTNTLTYSPTFEIRKKVASKVHKFSTKDLARNVRRRKRKVLQQQDPFPRDLRNHILICDASPMFPRNVEYLVQSLKTAFNDEHLPIIILAASHPPKVQALTLQDFHDVYVVEGSPLSAADLSRTYVERARGVIVLSNAKYYSNTSKRLADSTAVLFEMNMRSFRNHPLCFPVVEVLHRENIKFIDGETPLRSEEQYASQLLRPSFMSGRVFIPTMLDVMLCHSYFNPHILEVYKHLIFSHDQFTTPKSTMYGDDGLVAHTDEFQRVSPLGLVPVDASDGTQENRRPQGHTVGNPQYEGSISPSESPCSSSSGPTSGEASHSHSRDHSPVNQEPLDFGPPPPPPSSTLSSSRPPDSSTLKSEPDTGILRPSLYAGQYGASEQGSGRRIFTDGESDILAGPAPPTVVKAMPPPTRLKKRIRRGQVFLIPLPRAYL</sequence>
<keyword evidence="10" id="KW-0407">Ion channel</keyword>
<evidence type="ECO:0000256" key="1">
    <source>
        <dbReference type="ARBA" id="ARBA00004141"/>
    </source>
</evidence>
<dbReference type="Pfam" id="PF22614">
    <property type="entry name" value="Slo-like_RCK"/>
    <property type="match status" value="1"/>
</dbReference>
<dbReference type="Pfam" id="PF03493">
    <property type="entry name" value="BK_channel_a"/>
    <property type="match status" value="1"/>
</dbReference>
<dbReference type="GO" id="GO:0016020">
    <property type="term" value="C:membrane"/>
    <property type="evidence" value="ECO:0007669"/>
    <property type="project" value="UniProtKB-SubCell"/>
</dbReference>
<evidence type="ECO:0000259" key="13">
    <source>
        <dbReference type="Pfam" id="PF22614"/>
    </source>
</evidence>
<dbReference type="InterPro" id="IPR003929">
    <property type="entry name" value="K_chnl_BK_asu"/>
</dbReference>
<evidence type="ECO:0000256" key="10">
    <source>
        <dbReference type="ARBA" id="ARBA00023303"/>
    </source>
</evidence>
<organism evidence="14 15">
    <name type="scientific">Dispira parvispora</name>
    <dbReference type="NCBI Taxonomy" id="1520584"/>
    <lineage>
        <taxon>Eukaryota</taxon>
        <taxon>Fungi</taxon>
        <taxon>Fungi incertae sedis</taxon>
        <taxon>Zoopagomycota</taxon>
        <taxon>Kickxellomycotina</taxon>
        <taxon>Dimargaritomycetes</taxon>
        <taxon>Dimargaritales</taxon>
        <taxon>Dimargaritaceae</taxon>
        <taxon>Dispira</taxon>
    </lineage>
</organism>
<protein>
    <recommendedName>
        <fullName evidence="16">Calcium-activated potassium channel BK alpha subunit domain-containing protein</fullName>
    </recommendedName>
</protein>
<dbReference type="OrthoDB" id="297496at2759"/>
<evidence type="ECO:0000259" key="12">
    <source>
        <dbReference type="Pfam" id="PF03493"/>
    </source>
</evidence>
<feature type="non-terminal residue" evidence="14">
    <location>
        <position position="741"/>
    </location>
</feature>
<keyword evidence="2" id="KW-0813">Transport</keyword>
<keyword evidence="3" id="KW-0633">Potassium transport</keyword>
<dbReference type="Proteomes" id="UP001150925">
    <property type="component" value="Unassembled WGS sequence"/>
</dbReference>
<dbReference type="GO" id="GO:0005267">
    <property type="term" value="F:potassium channel activity"/>
    <property type="evidence" value="ECO:0007669"/>
    <property type="project" value="UniProtKB-KW"/>
</dbReference>
<name>A0A9W8ANY7_9FUNG</name>
<dbReference type="PANTHER" id="PTHR10027:SF10">
    <property type="entry name" value="SLOWPOKE 2, ISOFORM D"/>
    <property type="match status" value="1"/>
</dbReference>
<proteinExistence type="predicted"/>
<keyword evidence="9" id="KW-0472">Membrane</keyword>
<comment type="subcellular location">
    <subcellularLocation>
        <location evidence="1">Membrane</location>
        <topology evidence="1">Multi-pass membrane protein</topology>
    </subcellularLocation>
</comment>
<evidence type="ECO:0000313" key="14">
    <source>
        <dbReference type="EMBL" id="KAJ1953602.1"/>
    </source>
</evidence>
<evidence type="ECO:0000256" key="4">
    <source>
        <dbReference type="ARBA" id="ARBA00022692"/>
    </source>
</evidence>
<feature type="compositionally biased region" description="Low complexity" evidence="11">
    <location>
        <begin position="605"/>
        <end position="626"/>
    </location>
</feature>
<evidence type="ECO:0000256" key="8">
    <source>
        <dbReference type="ARBA" id="ARBA00023065"/>
    </source>
</evidence>
<keyword evidence="5" id="KW-0631">Potassium channel</keyword>
<feature type="domain" description="Calcium-activated potassium channel BK alpha subunit" evidence="12">
    <location>
        <begin position="47"/>
        <end position="145"/>
    </location>
</feature>
<evidence type="ECO:0000256" key="9">
    <source>
        <dbReference type="ARBA" id="ARBA00023136"/>
    </source>
</evidence>
<dbReference type="PANTHER" id="PTHR10027">
    <property type="entry name" value="CALCIUM-ACTIVATED POTASSIUM CHANNEL ALPHA CHAIN"/>
    <property type="match status" value="1"/>
</dbReference>
<comment type="caution">
    <text evidence="14">The sequence shown here is derived from an EMBL/GenBank/DDBJ whole genome shotgun (WGS) entry which is preliminary data.</text>
</comment>
<evidence type="ECO:0000256" key="11">
    <source>
        <dbReference type="SAM" id="MobiDB-lite"/>
    </source>
</evidence>
<keyword evidence="6" id="KW-0630">Potassium</keyword>
<keyword evidence="8" id="KW-0406">Ion transport</keyword>
<gene>
    <name evidence="14" type="ORF">IWQ62_005953</name>
</gene>
<accession>A0A9W8ANY7</accession>
<evidence type="ECO:0000256" key="3">
    <source>
        <dbReference type="ARBA" id="ARBA00022538"/>
    </source>
</evidence>
<feature type="region of interest" description="Disordered" evidence="11">
    <location>
        <begin position="576"/>
        <end position="693"/>
    </location>
</feature>
<reference evidence="14" key="1">
    <citation type="submission" date="2022-07" db="EMBL/GenBank/DDBJ databases">
        <title>Phylogenomic reconstructions and comparative analyses of Kickxellomycotina fungi.</title>
        <authorList>
            <person name="Reynolds N.K."/>
            <person name="Stajich J.E."/>
            <person name="Barry K."/>
            <person name="Grigoriev I.V."/>
            <person name="Crous P."/>
            <person name="Smith M.E."/>
        </authorList>
    </citation>
    <scope>NUCLEOTIDE SEQUENCE</scope>
    <source>
        <strain evidence="14">RSA 1196</strain>
    </source>
</reference>
<dbReference type="Gene3D" id="3.40.50.720">
    <property type="entry name" value="NAD(P)-binding Rossmann-like Domain"/>
    <property type="match status" value="1"/>
</dbReference>
<dbReference type="EMBL" id="JANBPY010002822">
    <property type="protein sequence ID" value="KAJ1953602.1"/>
    <property type="molecule type" value="Genomic_DNA"/>
</dbReference>
<evidence type="ECO:0000256" key="5">
    <source>
        <dbReference type="ARBA" id="ARBA00022826"/>
    </source>
</evidence>
<keyword evidence="4" id="KW-0812">Transmembrane</keyword>
<evidence type="ECO:0008006" key="16">
    <source>
        <dbReference type="Google" id="ProtNLM"/>
    </source>
</evidence>
<dbReference type="InterPro" id="IPR047871">
    <property type="entry name" value="K_chnl_Slo-like"/>
</dbReference>
<evidence type="ECO:0000313" key="15">
    <source>
        <dbReference type="Proteomes" id="UP001150925"/>
    </source>
</evidence>
<keyword evidence="7" id="KW-1133">Transmembrane helix</keyword>
<evidence type="ECO:0000256" key="2">
    <source>
        <dbReference type="ARBA" id="ARBA00022448"/>
    </source>
</evidence>
<evidence type="ECO:0000256" key="6">
    <source>
        <dbReference type="ARBA" id="ARBA00022958"/>
    </source>
</evidence>
<feature type="region of interest" description="Disordered" evidence="11">
    <location>
        <begin position="698"/>
        <end position="717"/>
    </location>
</feature>
<evidence type="ECO:0000256" key="7">
    <source>
        <dbReference type="ARBA" id="ARBA00022989"/>
    </source>
</evidence>
<keyword evidence="15" id="KW-1185">Reference proteome</keyword>
<feature type="compositionally biased region" description="Low complexity" evidence="11">
    <location>
        <begin position="653"/>
        <end position="667"/>
    </location>
</feature>
<feature type="domain" description="RCK N-terminal" evidence="13">
    <location>
        <begin position="359"/>
        <end position="474"/>
    </location>
</feature>
<dbReference type="AlphaFoldDB" id="A0A9W8ANY7"/>
<feature type="region of interest" description="Disordered" evidence="11">
    <location>
        <begin position="239"/>
        <end position="269"/>
    </location>
</feature>